<dbReference type="RefSeq" id="WP_143417395.1">
    <property type="nucleotide sequence ID" value="NZ_VJXR01000008.1"/>
</dbReference>
<accession>A0A552WV45</accession>
<dbReference type="Gene3D" id="3.40.50.360">
    <property type="match status" value="1"/>
</dbReference>
<dbReference type="InterPro" id="IPR029039">
    <property type="entry name" value="Flavoprotein-like_sf"/>
</dbReference>
<proteinExistence type="predicted"/>
<dbReference type="Proteomes" id="UP000318693">
    <property type="component" value="Unassembled WGS sequence"/>
</dbReference>
<sequence>MKIPFYYASKFGTGIAGAEDVQRALIAKGVAVDGHHIRDVDPTALPPADQHVLSSPGRLGRPLGRARRFLKHAKLPAGGRYALLTTAGAPRPDKKAGEMPTAEEIARWQSGRS</sequence>
<evidence type="ECO:0000313" key="3">
    <source>
        <dbReference type="Proteomes" id="UP000318693"/>
    </source>
</evidence>
<dbReference type="AlphaFoldDB" id="A0A552WV45"/>
<evidence type="ECO:0000313" key="2">
    <source>
        <dbReference type="EMBL" id="TRW46617.1"/>
    </source>
</evidence>
<evidence type="ECO:0000256" key="1">
    <source>
        <dbReference type="SAM" id="MobiDB-lite"/>
    </source>
</evidence>
<feature type="region of interest" description="Disordered" evidence="1">
    <location>
        <begin position="87"/>
        <end position="113"/>
    </location>
</feature>
<gene>
    <name evidence="2" type="ORF">FJ693_04860</name>
</gene>
<protein>
    <recommendedName>
        <fullName evidence="4">Flavodoxin-like domain-containing protein</fullName>
    </recommendedName>
</protein>
<name>A0A552WV45_9MICO</name>
<evidence type="ECO:0008006" key="4">
    <source>
        <dbReference type="Google" id="ProtNLM"/>
    </source>
</evidence>
<dbReference type="SUPFAM" id="SSF52218">
    <property type="entry name" value="Flavoproteins"/>
    <property type="match status" value="1"/>
</dbReference>
<comment type="caution">
    <text evidence="2">The sequence shown here is derived from an EMBL/GenBank/DDBJ whole genome shotgun (WGS) entry which is preliminary data.</text>
</comment>
<reference evidence="2 3" key="1">
    <citation type="submission" date="2019-07" db="EMBL/GenBank/DDBJ databases">
        <title>Georgenia wutianyii sp. nov. and Georgenia *** sp. nov. isolated from plateau pika (Ochotona curzoniae) in the Qinghai-Tibet plateau of China.</title>
        <authorList>
            <person name="Tian Z."/>
        </authorList>
    </citation>
    <scope>NUCLEOTIDE SEQUENCE [LARGE SCALE GENOMIC DNA]</scope>
    <source>
        <strain evidence="2 3">Z446</strain>
    </source>
</reference>
<keyword evidence="3" id="KW-1185">Reference proteome</keyword>
<organism evidence="2 3">
    <name type="scientific">Georgenia yuyongxinii</name>
    <dbReference type="NCBI Taxonomy" id="2589797"/>
    <lineage>
        <taxon>Bacteria</taxon>
        <taxon>Bacillati</taxon>
        <taxon>Actinomycetota</taxon>
        <taxon>Actinomycetes</taxon>
        <taxon>Micrococcales</taxon>
        <taxon>Bogoriellaceae</taxon>
        <taxon>Georgenia</taxon>
    </lineage>
</organism>
<dbReference type="EMBL" id="VJXR01000008">
    <property type="protein sequence ID" value="TRW46617.1"/>
    <property type="molecule type" value="Genomic_DNA"/>
</dbReference>